<evidence type="ECO:0000256" key="1">
    <source>
        <dbReference type="ARBA" id="ARBA00004167"/>
    </source>
</evidence>
<evidence type="ECO:0000256" key="3">
    <source>
        <dbReference type="ARBA" id="ARBA00022989"/>
    </source>
</evidence>
<evidence type="ECO:0000256" key="4">
    <source>
        <dbReference type="ARBA" id="ARBA00023136"/>
    </source>
</evidence>
<evidence type="ECO:0000256" key="5">
    <source>
        <dbReference type="SAM" id="MobiDB-lite"/>
    </source>
</evidence>
<comment type="subcellular location">
    <subcellularLocation>
        <location evidence="1">Membrane</location>
        <topology evidence="1">Single-pass membrane protein</topology>
    </subcellularLocation>
</comment>
<feature type="transmembrane region" description="Helical" evidence="6">
    <location>
        <begin position="35"/>
        <end position="63"/>
    </location>
</feature>
<evidence type="ECO:0000313" key="8">
    <source>
        <dbReference type="EMBL" id="KAG1801564.1"/>
    </source>
</evidence>
<dbReference type="Gene3D" id="2.60.120.920">
    <property type="match status" value="1"/>
</dbReference>
<feature type="domain" description="B30.2/SPRY" evidence="7">
    <location>
        <begin position="125"/>
        <end position="310"/>
    </location>
</feature>
<dbReference type="OrthoDB" id="258495at2759"/>
<dbReference type="RefSeq" id="XP_041165030.1">
    <property type="nucleotide sequence ID" value="XM_041301986.1"/>
</dbReference>
<keyword evidence="4 6" id="KW-0472">Membrane</keyword>
<accession>A0A9P7DS14</accession>
<dbReference type="Pfam" id="PF00622">
    <property type="entry name" value="SPRY"/>
    <property type="match status" value="1"/>
</dbReference>
<feature type="compositionally biased region" description="Low complexity" evidence="5">
    <location>
        <begin position="376"/>
        <end position="391"/>
    </location>
</feature>
<dbReference type="SMART" id="SM00449">
    <property type="entry name" value="SPRY"/>
    <property type="match status" value="1"/>
</dbReference>
<keyword evidence="3 6" id="KW-1133">Transmembrane helix</keyword>
<feature type="compositionally biased region" description="Low complexity" evidence="5">
    <location>
        <begin position="353"/>
        <end position="365"/>
    </location>
</feature>
<dbReference type="Proteomes" id="UP000719766">
    <property type="component" value="Unassembled WGS sequence"/>
</dbReference>
<protein>
    <submittedName>
        <fullName evidence="8">SPRY-domain-containing protein</fullName>
    </submittedName>
</protein>
<dbReference type="SUPFAM" id="SSF49899">
    <property type="entry name" value="Concanavalin A-like lectins/glucanases"/>
    <property type="match status" value="1"/>
</dbReference>
<feature type="compositionally biased region" description="Basic residues" evidence="5">
    <location>
        <begin position="366"/>
        <end position="375"/>
    </location>
</feature>
<gene>
    <name evidence="8" type="ORF">HD556DRAFT_1338334</name>
</gene>
<comment type="caution">
    <text evidence="8">The sequence shown here is derived from an EMBL/GenBank/DDBJ whole genome shotgun (WGS) entry which is preliminary data.</text>
</comment>
<feature type="region of interest" description="Disordered" evidence="5">
    <location>
        <begin position="571"/>
        <end position="596"/>
    </location>
</feature>
<feature type="compositionally biased region" description="Low complexity" evidence="5">
    <location>
        <begin position="463"/>
        <end position="479"/>
    </location>
</feature>
<dbReference type="PROSITE" id="PS50188">
    <property type="entry name" value="B302_SPRY"/>
    <property type="match status" value="1"/>
</dbReference>
<dbReference type="InterPro" id="IPR050618">
    <property type="entry name" value="Ubq-SigPath_Reg"/>
</dbReference>
<evidence type="ECO:0000256" key="6">
    <source>
        <dbReference type="SAM" id="Phobius"/>
    </source>
</evidence>
<dbReference type="CDD" id="cd12910">
    <property type="entry name" value="SPRY_SSH4_like"/>
    <property type="match status" value="1"/>
</dbReference>
<name>A0A9P7DS14_9AGAM</name>
<keyword evidence="9" id="KW-1185">Reference proteome</keyword>
<dbReference type="InterPro" id="IPR003877">
    <property type="entry name" value="SPRY_dom"/>
</dbReference>
<dbReference type="GeneID" id="64595750"/>
<feature type="region of interest" description="Disordered" evidence="5">
    <location>
        <begin position="353"/>
        <end position="544"/>
    </location>
</feature>
<dbReference type="AlphaFoldDB" id="A0A9P7DS14"/>
<organism evidence="8 9">
    <name type="scientific">Suillus plorans</name>
    <dbReference type="NCBI Taxonomy" id="116603"/>
    <lineage>
        <taxon>Eukaryota</taxon>
        <taxon>Fungi</taxon>
        <taxon>Dikarya</taxon>
        <taxon>Basidiomycota</taxon>
        <taxon>Agaricomycotina</taxon>
        <taxon>Agaricomycetes</taxon>
        <taxon>Agaricomycetidae</taxon>
        <taxon>Boletales</taxon>
        <taxon>Suillineae</taxon>
        <taxon>Suillaceae</taxon>
        <taxon>Suillus</taxon>
    </lineage>
</organism>
<sequence>MATQVVVNISHIVDNSLGSFQTSRDNFNSQPAPDALLFILPLLIVLSTFLFILLIFLVCVIFIRRRRGIVLRDSDGPTDMSREELIDGEGGFEGVESRWLESVSENVRRSYLRAKDYQLQYAPNSEPTDITLSQFLSIQEKGVSAWSFEPDYETINSLLVHARTEITFLPDPASASCVQSNLPLPKLNEVYYWEVKMFDLPETTTVAVGLATKPYPPFRLPGLNPFSVAYHSNGDKCYNYPFTASPFGPLLKEGDVLGIGYRPRTGTVFFTRNGRKMEDAFIGLNRYNLFPTIGADGPCSVHVNLGQAGFVFIEANVKKWGLAPTVGTLAPPPAYGSERGSILLDVGGGVRPSVPIISPPSTSSTPRRRSHRSRRPSNAISASSIPVASSPLRGTPISSHTGDPSSPPPPITPIIEEPDSTDPSNGQEYLSPTDLPFHTPPNHTLPLYPTPEGESEREDGEGTPSQSPTSSRSQSPESEGAAGSDLTIQVHPPPDSPRSPNPPTPNQRDIHLQAFTSSASTEGSDDASEARSPTFMRRDPPAYSPLDAFTYAEGVHIDLPADVIAAALEGGSIPPSAIGQGNSERSERRRSRRDRR</sequence>
<dbReference type="InterPro" id="IPR001870">
    <property type="entry name" value="B30.2/SPRY"/>
</dbReference>
<proteinExistence type="predicted"/>
<evidence type="ECO:0000313" key="9">
    <source>
        <dbReference type="Proteomes" id="UP000719766"/>
    </source>
</evidence>
<dbReference type="EMBL" id="JABBWE010000007">
    <property type="protein sequence ID" value="KAG1801564.1"/>
    <property type="molecule type" value="Genomic_DNA"/>
</dbReference>
<dbReference type="InterPro" id="IPR043136">
    <property type="entry name" value="B30.2/SPRY_sf"/>
</dbReference>
<reference evidence="8" key="1">
    <citation type="journal article" date="2020" name="New Phytol.">
        <title>Comparative genomics reveals dynamic genome evolution in host specialist ectomycorrhizal fungi.</title>
        <authorList>
            <person name="Lofgren L.A."/>
            <person name="Nguyen N.H."/>
            <person name="Vilgalys R."/>
            <person name="Ruytinx J."/>
            <person name="Liao H.L."/>
            <person name="Branco S."/>
            <person name="Kuo A."/>
            <person name="LaButti K."/>
            <person name="Lipzen A."/>
            <person name="Andreopoulos W."/>
            <person name="Pangilinan J."/>
            <person name="Riley R."/>
            <person name="Hundley H."/>
            <person name="Na H."/>
            <person name="Barry K."/>
            <person name="Grigoriev I.V."/>
            <person name="Stajich J.E."/>
            <person name="Kennedy P.G."/>
        </authorList>
    </citation>
    <scope>NUCLEOTIDE SEQUENCE</scope>
    <source>
        <strain evidence="8">S12</strain>
    </source>
</reference>
<evidence type="ECO:0000259" key="7">
    <source>
        <dbReference type="PROSITE" id="PS50188"/>
    </source>
</evidence>
<dbReference type="InterPro" id="IPR035780">
    <property type="entry name" value="SPRY_Ssh4-like"/>
</dbReference>
<evidence type="ECO:0000256" key="2">
    <source>
        <dbReference type="ARBA" id="ARBA00022692"/>
    </source>
</evidence>
<feature type="compositionally biased region" description="Pro residues" evidence="5">
    <location>
        <begin position="491"/>
        <end position="505"/>
    </location>
</feature>
<keyword evidence="2 6" id="KW-0812">Transmembrane</keyword>
<dbReference type="InterPro" id="IPR013320">
    <property type="entry name" value="ConA-like_dom_sf"/>
</dbReference>
<dbReference type="PANTHER" id="PTHR12864">
    <property type="entry name" value="RAN BINDING PROTEIN 9-RELATED"/>
    <property type="match status" value="1"/>
</dbReference>
<dbReference type="GO" id="GO:0016020">
    <property type="term" value="C:membrane"/>
    <property type="evidence" value="ECO:0007669"/>
    <property type="project" value="UniProtKB-SubCell"/>
</dbReference>